<keyword evidence="2" id="KW-1185">Reference proteome</keyword>
<name>A0A8T3D7C8_9TELE</name>
<gene>
    <name evidence="1" type="ORF">AGOR_G00123940</name>
</gene>
<dbReference type="EMBL" id="JAERUA010000011">
    <property type="protein sequence ID" value="KAI1893459.1"/>
    <property type="molecule type" value="Genomic_DNA"/>
</dbReference>
<organism evidence="1 2">
    <name type="scientific">Albula goreensis</name>
    <dbReference type="NCBI Taxonomy" id="1534307"/>
    <lineage>
        <taxon>Eukaryota</taxon>
        <taxon>Metazoa</taxon>
        <taxon>Chordata</taxon>
        <taxon>Craniata</taxon>
        <taxon>Vertebrata</taxon>
        <taxon>Euteleostomi</taxon>
        <taxon>Actinopterygii</taxon>
        <taxon>Neopterygii</taxon>
        <taxon>Teleostei</taxon>
        <taxon>Albuliformes</taxon>
        <taxon>Albulidae</taxon>
        <taxon>Albula</taxon>
    </lineage>
</organism>
<evidence type="ECO:0000313" key="1">
    <source>
        <dbReference type="EMBL" id="KAI1893459.1"/>
    </source>
</evidence>
<evidence type="ECO:0000313" key="2">
    <source>
        <dbReference type="Proteomes" id="UP000829720"/>
    </source>
</evidence>
<comment type="caution">
    <text evidence="1">The sequence shown here is derived from an EMBL/GenBank/DDBJ whole genome shotgun (WGS) entry which is preliminary data.</text>
</comment>
<sequence>MYGQAKLQVGFTDRDLPCQLCGALHRYHPHNHEPLHTDGSKGDPLTRVCVSVAFADGLADGSQCTLYLGLLYVHGSLYSQWKKSLSTTYVTEGKNEWRL</sequence>
<dbReference type="AlphaFoldDB" id="A0A8T3D7C8"/>
<reference evidence="1" key="1">
    <citation type="submission" date="2021-01" db="EMBL/GenBank/DDBJ databases">
        <authorList>
            <person name="Zahm M."/>
            <person name="Roques C."/>
            <person name="Cabau C."/>
            <person name="Klopp C."/>
            <person name="Donnadieu C."/>
            <person name="Jouanno E."/>
            <person name="Lampietro C."/>
            <person name="Louis A."/>
            <person name="Herpin A."/>
            <person name="Echchiki A."/>
            <person name="Berthelot C."/>
            <person name="Parey E."/>
            <person name="Roest-Crollius H."/>
            <person name="Braasch I."/>
            <person name="Postlethwait J."/>
            <person name="Bobe J."/>
            <person name="Montfort J."/>
            <person name="Bouchez O."/>
            <person name="Begum T."/>
            <person name="Mejri S."/>
            <person name="Adams A."/>
            <person name="Chen W.-J."/>
            <person name="Guiguen Y."/>
        </authorList>
    </citation>
    <scope>NUCLEOTIDE SEQUENCE</scope>
    <source>
        <tissue evidence="1">Blood</tissue>
    </source>
</reference>
<dbReference type="Proteomes" id="UP000829720">
    <property type="component" value="Unassembled WGS sequence"/>
</dbReference>
<accession>A0A8T3D7C8</accession>
<protein>
    <submittedName>
        <fullName evidence="1">Uncharacterized protein</fullName>
    </submittedName>
</protein>
<proteinExistence type="predicted"/>